<dbReference type="GO" id="GO:0005694">
    <property type="term" value="C:chromosome"/>
    <property type="evidence" value="ECO:0007669"/>
    <property type="project" value="TreeGrafter"/>
</dbReference>
<feature type="domain" description="PP1-binding" evidence="8">
    <location>
        <begin position="278"/>
        <end position="314"/>
    </location>
</feature>
<feature type="region of interest" description="Disordered" evidence="7">
    <location>
        <begin position="287"/>
        <end position="373"/>
    </location>
</feature>
<feature type="compositionally biased region" description="Polar residues" evidence="7">
    <location>
        <begin position="448"/>
        <end position="457"/>
    </location>
</feature>
<evidence type="ECO:0000256" key="3">
    <source>
        <dbReference type="ARBA" id="ARBA00022553"/>
    </source>
</evidence>
<keyword evidence="3" id="KW-0597">Phosphoprotein</keyword>
<evidence type="ECO:0000256" key="2">
    <source>
        <dbReference type="ARBA" id="ARBA00022499"/>
    </source>
</evidence>
<comment type="caution">
    <text evidence="9">The sequence shown here is derived from an EMBL/GenBank/DDBJ whole genome shotgun (WGS) entry which is preliminary data.</text>
</comment>
<evidence type="ECO:0000313" key="10">
    <source>
        <dbReference type="Proteomes" id="UP000646548"/>
    </source>
</evidence>
<feature type="region of interest" description="Disordered" evidence="7">
    <location>
        <begin position="707"/>
        <end position="774"/>
    </location>
</feature>
<feature type="region of interest" description="Disordered" evidence="7">
    <location>
        <begin position="161"/>
        <end position="196"/>
    </location>
</feature>
<keyword evidence="2" id="KW-1017">Isopeptide bond</keyword>
<dbReference type="GO" id="GO:0051301">
    <property type="term" value="P:cell division"/>
    <property type="evidence" value="ECO:0007669"/>
    <property type="project" value="UniProtKB-KW"/>
</dbReference>
<feature type="region of interest" description="Disordered" evidence="7">
    <location>
        <begin position="435"/>
        <end position="498"/>
    </location>
</feature>
<dbReference type="EMBL" id="WKFB01000334">
    <property type="protein sequence ID" value="KAF6726405.1"/>
    <property type="molecule type" value="Genomic_DNA"/>
</dbReference>
<feature type="region of interest" description="Disordered" evidence="7">
    <location>
        <begin position="215"/>
        <end position="248"/>
    </location>
</feature>
<evidence type="ECO:0000256" key="5">
    <source>
        <dbReference type="ARBA" id="ARBA00023242"/>
    </source>
</evidence>
<feature type="compositionally biased region" description="Basic and acidic residues" evidence="7">
    <location>
        <begin position="648"/>
        <end position="662"/>
    </location>
</feature>
<dbReference type="InterPro" id="IPR029334">
    <property type="entry name" value="PP1-bd"/>
</dbReference>
<keyword evidence="5" id="KW-0539">Nucleus</keyword>
<feature type="compositionally biased region" description="Basic residues" evidence="7">
    <location>
        <begin position="573"/>
        <end position="583"/>
    </location>
</feature>
<feature type="compositionally biased region" description="Basic residues" evidence="7">
    <location>
        <begin position="80"/>
        <end position="89"/>
    </location>
</feature>
<dbReference type="PANTHER" id="PTHR21603:SF18">
    <property type="entry name" value="ANTIGEN KI-67-LIKE PROTEIN"/>
    <property type="match status" value="1"/>
</dbReference>
<sequence>MRDLLVTWYVCRFPLMATVEMITAGCKGDQEETTSSKENTPSVLSESNVNFSELTPLQFGISVESFTPASSSQRRDKSRLAHLKARRRSSVGVRGSPETNSLIRFMAQQKMKTPPTTQTPEIVRSSPFVPPVASTLKEKMASFQSLMDVVEREACGAMPELDGGTGGCRTPLSERINLNEGKENNPPAAPTSSKRRRLDSVEICSLEISEASGVLPASSLKEEERAECRVQSPAPPPSADPAAASSSQRPAPFLFCSLPLLLDPKAPEEEAPPVVKVKKQVRFGGPLSPEFFDKNLPPSTPLQKGGTPARAPTPGGDLLLRSVLKTPQSCEARAAAGQRDQLSPSEFEASPALVSSGRHRIKPEGHNGEDNHTKIAFPLLDETDSALTSDTDNVFDPQPLNLDTAFHEEHLSHSLPDVNFGSSTSCQVDEVLVENQQQKEGAEDSVSAECNDTQTATELKATSEAPRSRRKRKQPDESEPVKRSTRSAAKSACGRLKVTSTRKWNKGVDRSLYGSRAYASKNPTLSPIRERLSLSGRPPAVSCSETPVRPEIADAAVVRDVAVENPPADVSRLRGRRGAKMRKVSVPDSQEPQDFEDQTAAVPQGSRGLPSQLPEARTPDADSEDLCSQSSADTSEKSHETLSPAPAEKPDELPDCTEKLTSTDEAVGEAGEGPPISSGVQEEVGGDADLAPWQADFNFEDVFKPVTTRGQRSVRRSLRNQSNVEHGAGEAGLAWVPHTSPESIRETRRKTGGRRRSAAPPVQPALPEEDCTLT</sequence>
<dbReference type="GO" id="GO:0051983">
    <property type="term" value="P:regulation of chromosome segregation"/>
    <property type="evidence" value="ECO:0007669"/>
    <property type="project" value="TreeGrafter"/>
</dbReference>
<dbReference type="PANTHER" id="PTHR21603">
    <property type="entry name" value="ANTIGEN KI-67-LIKE PROTEIN"/>
    <property type="match status" value="1"/>
</dbReference>
<protein>
    <submittedName>
        <fullName evidence="9">Cell division cycle-associated protein 2</fullName>
    </submittedName>
</protein>
<feature type="compositionally biased region" description="Low complexity" evidence="7">
    <location>
        <begin position="305"/>
        <end position="316"/>
    </location>
</feature>
<dbReference type="AlphaFoldDB" id="A0A834CGH9"/>
<evidence type="ECO:0000256" key="4">
    <source>
        <dbReference type="ARBA" id="ARBA00022843"/>
    </source>
</evidence>
<feature type="region of interest" description="Disordered" evidence="7">
    <location>
        <begin position="529"/>
        <end position="686"/>
    </location>
</feature>
<evidence type="ECO:0000256" key="6">
    <source>
        <dbReference type="ARBA" id="ARBA00023306"/>
    </source>
</evidence>
<evidence type="ECO:0000259" key="8">
    <source>
        <dbReference type="Pfam" id="PF15276"/>
    </source>
</evidence>
<feature type="region of interest" description="Disordered" evidence="7">
    <location>
        <begin position="68"/>
        <end position="100"/>
    </location>
</feature>
<feature type="compositionally biased region" description="Basic residues" evidence="7">
    <location>
        <begin position="747"/>
        <end position="757"/>
    </location>
</feature>
<dbReference type="GO" id="GO:0007088">
    <property type="term" value="P:regulation of mitotic nuclear division"/>
    <property type="evidence" value="ECO:0007669"/>
    <property type="project" value="TreeGrafter"/>
</dbReference>
<dbReference type="Pfam" id="PF15276">
    <property type="entry name" value="PP1_bind"/>
    <property type="match status" value="1"/>
</dbReference>
<name>A0A834CGH9_ORYME</name>
<keyword evidence="9" id="KW-0132">Cell division</keyword>
<comment type="subcellular location">
    <subcellularLocation>
        <location evidence="1">Nucleus</location>
    </subcellularLocation>
</comment>
<dbReference type="Proteomes" id="UP000646548">
    <property type="component" value="Unassembled WGS sequence"/>
</dbReference>
<keyword evidence="4" id="KW-0832">Ubl conjugation</keyword>
<organism evidence="9 10">
    <name type="scientific">Oryzias melastigma</name>
    <name type="common">Marine medaka</name>
    <dbReference type="NCBI Taxonomy" id="30732"/>
    <lineage>
        <taxon>Eukaryota</taxon>
        <taxon>Metazoa</taxon>
        <taxon>Chordata</taxon>
        <taxon>Craniata</taxon>
        <taxon>Vertebrata</taxon>
        <taxon>Euteleostomi</taxon>
        <taxon>Actinopterygii</taxon>
        <taxon>Neopterygii</taxon>
        <taxon>Teleostei</taxon>
        <taxon>Neoteleostei</taxon>
        <taxon>Acanthomorphata</taxon>
        <taxon>Ovalentaria</taxon>
        <taxon>Atherinomorphae</taxon>
        <taxon>Beloniformes</taxon>
        <taxon>Adrianichthyidae</taxon>
        <taxon>Oryziinae</taxon>
        <taxon>Oryzias</taxon>
    </lineage>
</organism>
<keyword evidence="6" id="KW-0131">Cell cycle</keyword>
<evidence type="ECO:0000256" key="1">
    <source>
        <dbReference type="ARBA" id="ARBA00004123"/>
    </source>
</evidence>
<evidence type="ECO:0000313" key="9">
    <source>
        <dbReference type="EMBL" id="KAF6726405.1"/>
    </source>
</evidence>
<dbReference type="GO" id="GO:0005634">
    <property type="term" value="C:nucleus"/>
    <property type="evidence" value="ECO:0007669"/>
    <property type="project" value="UniProtKB-SubCell"/>
</dbReference>
<evidence type="ECO:0000256" key="7">
    <source>
        <dbReference type="SAM" id="MobiDB-lite"/>
    </source>
</evidence>
<gene>
    <name evidence="9" type="ORF">FQA47_015652</name>
</gene>
<proteinExistence type="predicted"/>
<accession>A0A834CGH9</accession>
<reference evidence="9" key="1">
    <citation type="journal article" name="BMC Genomics">
        <title>Long-read sequencing and de novo genome assembly of marine medaka (Oryzias melastigma).</title>
        <authorList>
            <person name="Liang P."/>
            <person name="Saqib H.S.A."/>
            <person name="Ni X."/>
            <person name="Shen Y."/>
        </authorList>
    </citation>
    <scope>NUCLEOTIDE SEQUENCE</scope>
    <source>
        <strain evidence="9">Bigg-433</strain>
    </source>
</reference>
<feature type="compositionally biased region" description="Basic and acidic residues" evidence="7">
    <location>
        <begin position="362"/>
        <end position="373"/>
    </location>
</feature>